<organism evidence="1 2">
    <name type="scientific">Sinorhizobium phage phiN3</name>
    <dbReference type="NCBI Taxonomy" id="1647405"/>
    <lineage>
        <taxon>Viruses</taxon>
        <taxon>Duplodnaviria</taxon>
        <taxon>Heunggongvirae</taxon>
        <taxon>Uroviricota</taxon>
        <taxon>Caudoviricetes</taxon>
        <taxon>Emdodecavirus</taxon>
        <taxon>Emdodecavirus N3</taxon>
    </lineage>
</organism>
<dbReference type="GeneID" id="26638753"/>
<protein>
    <submittedName>
        <fullName evidence="1">Uncharacterized protein</fullName>
    </submittedName>
</protein>
<sequence length="71" mass="7939">MTGYYVTIVDGRRIGALLGPYDTHQEALDNVDRGKFLALNGNDDPSNRAWWYAYGTTKIDAETLPKTVFGK</sequence>
<keyword evidence="2" id="KW-1185">Reference proteome</keyword>
<evidence type="ECO:0000313" key="2">
    <source>
        <dbReference type="Proteomes" id="UP000202958"/>
    </source>
</evidence>
<proteinExistence type="predicted"/>
<name>A0A0F6WCI4_9CAUD</name>
<dbReference type="RefSeq" id="YP_009212264.1">
    <property type="nucleotide sequence ID" value="NC_028945.1"/>
</dbReference>
<reference evidence="1 2" key="1">
    <citation type="submission" date="2015-04" db="EMBL/GenBank/DDBJ databases">
        <authorList>
            <person name="Hodson T.S."/>
            <person name="Hyde J.R."/>
            <person name="Schouten J.T."/>
            <person name="Crockett J.T."/>
            <person name="Smith T.A."/>
            <person name="Merrill B.D."/>
            <person name="Crook M.B."/>
            <person name="Griffitts J.S."/>
            <person name="Burnett S.H."/>
            <person name="Grose J.H."/>
            <person name="Breakwell D.P."/>
        </authorList>
    </citation>
    <scope>NUCLEOTIDE SEQUENCE [LARGE SCALE GENOMIC DNA]</scope>
</reference>
<evidence type="ECO:0000313" key="1">
    <source>
        <dbReference type="EMBL" id="AKF13289.1"/>
    </source>
</evidence>
<dbReference type="EMBL" id="KR052482">
    <property type="protein sequence ID" value="AKF13289.1"/>
    <property type="molecule type" value="Genomic_DNA"/>
</dbReference>
<dbReference type="KEGG" id="vg:26638753"/>
<gene>
    <name evidence="1" type="ORF">PHIN3_24</name>
</gene>
<dbReference type="Proteomes" id="UP000202958">
    <property type="component" value="Segment"/>
</dbReference>
<accession>A0A0F6WCI4</accession>